<evidence type="ECO:0000256" key="2">
    <source>
        <dbReference type="SAM" id="MobiDB-lite"/>
    </source>
</evidence>
<dbReference type="InterPro" id="IPR057476">
    <property type="entry name" value="Cux_N"/>
</dbReference>
<accession>A0ABQ9CTU8</accession>
<evidence type="ECO:0000313" key="5">
    <source>
        <dbReference type="Proteomes" id="UP001145742"/>
    </source>
</evidence>
<dbReference type="EMBL" id="WHWB01034686">
    <property type="protein sequence ID" value="KAJ7405929.1"/>
    <property type="molecule type" value="Genomic_DNA"/>
</dbReference>
<keyword evidence="1" id="KW-0175">Coiled coil</keyword>
<dbReference type="Pfam" id="PF25398">
    <property type="entry name" value="CUX1_N"/>
    <property type="match status" value="1"/>
</dbReference>
<sequence>MGLQHAHLPVDWRRKALPCLSKPAAASRLNKLARKPAVPTVAPVEAVAEDGALMLGRAASPLQMSHGFEAFVCVRENMKEGLAGRLGLCGVAGSRIYSRCCLLAYATLISGNRSAKFRVVLAADPGLQRELDTTATILANRQDESEQSRKKLIEQSREFKKNTPEERDKYWEEEEEGEK</sequence>
<evidence type="ECO:0000313" key="4">
    <source>
        <dbReference type="EMBL" id="KAJ7405929.1"/>
    </source>
</evidence>
<feature type="compositionally biased region" description="Basic and acidic residues" evidence="2">
    <location>
        <begin position="141"/>
        <end position="170"/>
    </location>
</feature>
<reference evidence="4" key="1">
    <citation type="submission" date="2019-10" db="EMBL/GenBank/DDBJ databases">
        <authorList>
            <person name="Soares A.E.R."/>
            <person name="Aleixo A."/>
            <person name="Schneider P."/>
            <person name="Miyaki C.Y."/>
            <person name="Schneider M.P."/>
            <person name="Mello C."/>
            <person name="Vasconcelos A.T.R."/>
        </authorList>
    </citation>
    <scope>NUCLEOTIDE SEQUENCE</scope>
    <source>
        <tissue evidence="4">Muscle</tissue>
    </source>
</reference>
<feature type="domain" description="Cux N-terminal" evidence="3">
    <location>
        <begin position="126"/>
        <end position="171"/>
    </location>
</feature>
<dbReference type="Proteomes" id="UP001145742">
    <property type="component" value="Unassembled WGS sequence"/>
</dbReference>
<proteinExistence type="predicted"/>
<gene>
    <name evidence="4" type="ORF">WISP_136823</name>
</gene>
<dbReference type="PANTHER" id="PTHR14043:SF2">
    <property type="entry name" value="HOMEOBOX PROTEIN CUT"/>
    <property type="match status" value="1"/>
</dbReference>
<keyword evidence="5" id="KW-1185">Reference proteome</keyword>
<protein>
    <recommendedName>
        <fullName evidence="3">Cux N-terminal domain-containing protein</fullName>
    </recommendedName>
</protein>
<name>A0ABQ9CTU8_9PASS</name>
<evidence type="ECO:0000256" key="1">
    <source>
        <dbReference type="ARBA" id="ARBA00023054"/>
    </source>
</evidence>
<evidence type="ECO:0000259" key="3">
    <source>
        <dbReference type="Pfam" id="PF25398"/>
    </source>
</evidence>
<organism evidence="4 5">
    <name type="scientific">Willisornis vidua</name>
    <name type="common">Xingu scale-backed antbird</name>
    <dbReference type="NCBI Taxonomy" id="1566151"/>
    <lineage>
        <taxon>Eukaryota</taxon>
        <taxon>Metazoa</taxon>
        <taxon>Chordata</taxon>
        <taxon>Craniata</taxon>
        <taxon>Vertebrata</taxon>
        <taxon>Euteleostomi</taxon>
        <taxon>Archelosauria</taxon>
        <taxon>Archosauria</taxon>
        <taxon>Dinosauria</taxon>
        <taxon>Saurischia</taxon>
        <taxon>Theropoda</taxon>
        <taxon>Coelurosauria</taxon>
        <taxon>Aves</taxon>
        <taxon>Neognathae</taxon>
        <taxon>Neoaves</taxon>
        <taxon>Telluraves</taxon>
        <taxon>Australaves</taxon>
        <taxon>Passeriformes</taxon>
        <taxon>Thamnophilidae</taxon>
        <taxon>Willisornis</taxon>
    </lineage>
</organism>
<dbReference type="PANTHER" id="PTHR14043">
    <property type="entry name" value="CCAAT DISPLACEMENT PROTEIN-RELATED"/>
    <property type="match status" value="1"/>
</dbReference>
<feature type="region of interest" description="Disordered" evidence="2">
    <location>
        <begin position="139"/>
        <end position="179"/>
    </location>
</feature>
<comment type="caution">
    <text evidence="4">The sequence shown here is derived from an EMBL/GenBank/DDBJ whole genome shotgun (WGS) entry which is preliminary data.</text>
</comment>